<name>A0A392SQ58_9FABA</name>
<dbReference type="AlphaFoldDB" id="A0A392SQ58"/>
<reference evidence="1 2" key="1">
    <citation type="journal article" date="2018" name="Front. Plant Sci.">
        <title>Red Clover (Trifolium pratense) and Zigzag Clover (T. medium) - A Picture of Genomic Similarities and Differences.</title>
        <authorList>
            <person name="Dluhosova J."/>
            <person name="Istvanek J."/>
            <person name="Nedelnik J."/>
            <person name="Repkova J."/>
        </authorList>
    </citation>
    <scope>NUCLEOTIDE SEQUENCE [LARGE SCALE GENOMIC DNA]</scope>
    <source>
        <strain evidence="2">cv. 10/8</strain>
        <tissue evidence="1">Leaf</tissue>
    </source>
</reference>
<comment type="caution">
    <text evidence="1">The sequence shown here is derived from an EMBL/GenBank/DDBJ whole genome shotgun (WGS) entry which is preliminary data.</text>
</comment>
<feature type="non-terminal residue" evidence="1">
    <location>
        <position position="45"/>
    </location>
</feature>
<dbReference type="Proteomes" id="UP000265520">
    <property type="component" value="Unassembled WGS sequence"/>
</dbReference>
<accession>A0A392SQ58</accession>
<evidence type="ECO:0000313" key="1">
    <source>
        <dbReference type="EMBL" id="MCI51008.1"/>
    </source>
</evidence>
<dbReference type="EMBL" id="LXQA010425390">
    <property type="protein sequence ID" value="MCI51008.1"/>
    <property type="molecule type" value="Genomic_DNA"/>
</dbReference>
<keyword evidence="2" id="KW-1185">Reference proteome</keyword>
<organism evidence="1 2">
    <name type="scientific">Trifolium medium</name>
    <dbReference type="NCBI Taxonomy" id="97028"/>
    <lineage>
        <taxon>Eukaryota</taxon>
        <taxon>Viridiplantae</taxon>
        <taxon>Streptophyta</taxon>
        <taxon>Embryophyta</taxon>
        <taxon>Tracheophyta</taxon>
        <taxon>Spermatophyta</taxon>
        <taxon>Magnoliopsida</taxon>
        <taxon>eudicotyledons</taxon>
        <taxon>Gunneridae</taxon>
        <taxon>Pentapetalae</taxon>
        <taxon>rosids</taxon>
        <taxon>fabids</taxon>
        <taxon>Fabales</taxon>
        <taxon>Fabaceae</taxon>
        <taxon>Papilionoideae</taxon>
        <taxon>50 kb inversion clade</taxon>
        <taxon>NPAAA clade</taxon>
        <taxon>Hologalegina</taxon>
        <taxon>IRL clade</taxon>
        <taxon>Trifolieae</taxon>
        <taxon>Trifolium</taxon>
    </lineage>
</organism>
<sequence length="45" mass="5020">MKVEEAPATELVCEKVDVLDETLVVRKAMLKSAVEEMVGELEENN</sequence>
<proteinExistence type="predicted"/>
<protein>
    <submittedName>
        <fullName evidence="1">Uncharacterized protein</fullName>
    </submittedName>
</protein>
<evidence type="ECO:0000313" key="2">
    <source>
        <dbReference type="Proteomes" id="UP000265520"/>
    </source>
</evidence>